<name>A7VQB7_9FIRM</name>
<sequence length="45" mass="4959">MRVQKNRRKASAGFVLLLITLGNSVKIPFPQRLRLRPLGTAVGKG</sequence>
<evidence type="ECO:0000313" key="1">
    <source>
        <dbReference type="EMBL" id="EDO62622.1"/>
    </source>
</evidence>
<accession>A7VQB7</accession>
<evidence type="ECO:0000313" key="2">
    <source>
        <dbReference type="Proteomes" id="UP000003490"/>
    </source>
</evidence>
<protein>
    <submittedName>
        <fullName evidence="1">Uncharacterized protein</fullName>
    </submittedName>
</protein>
<reference evidence="1 2" key="1">
    <citation type="submission" date="2007-08" db="EMBL/GenBank/DDBJ databases">
        <title>Draft genome sequence of Clostridium leptum (DSM 753).</title>
        <authorList>
            <person name="Sudarsanam P."/>
            <person name="Ley R."/>
            <person name="Guruge J."/>
            <person name="Turnbaugh P.J."/>
            <person name="Mahowald M."/>
            <person name="Liep D."/>
            <person name="Gordon J."/>
        </authorList>
    </citation>
    <scope>NUCLEOTIDE SEQUENCE [LARGE SCALE GENOMIC DNA]</scope>
    <source>
        <strain evidence="1 2">DSM 753</strain>
    </source>
</reference>
<proteinExistence type="predicted"/>
<reference evidence="1 2" key="2">
    <citation type="submission" date="2007-08" db="EMBL/GenBank/DDBJ databases">
        <authorList>
            <person name="Fulton L."/>
            <person name="Clifton S."/>
            <person name="Fulton B."/>
            <person name="Xu J."/>
            <person name="Minx P."/>
            <person name="Pepin K.H."/>
            <person name="Johnson M."/>
            <person name="Thiruvilangam P."/>
            <person name="Bhonagiri V."/>
            <person name="Nash W.E."/>
            <person name="Wang C."/>
            <person name="Mardis E.R."/>
            <person name="Wilson R.K."/>
        </authorList>
    </citation>
    <scope>NUCLEOTIDE SEQUENCE [LARGE SCALE GENOMIC DNA]</scope>
    <source>
        <strain evidence="1 2">DSM 753</strain>
    </source>
</reference>
<dbReference type="EMBL" id="ABCB02000014">
    <property type="protein sequence ID" value="EDO62622.1"/>
    <property type="molecule type" value="Genomic_DNA"/>
</dbReference>
<comment type="caution">
    <text evidence="1">The sequence shown here is derived from an EMBL/GenBank/DDBJ whole genome shotgun (WGS) entry which is preliminary data.</text>
</comment>
<gene>
    <name evidence="1" type="ORF">CLOLEP_00745</name>
</gene>
<dbReference type="HOGENOM" id="CLU_3198108_0_0_9"/>
<dbReference type="Proteomes" id="UP000003490">
    <property type="component" value="Unassembled WGS sequence"/>
</dbReference>
<dbReference type="AlphaFoldDB" id="A7VQB7"/>
<organism evidence="1 2">
    <name type="scientific">[Clostridium] leptum DSM 753</name>
    <dbReference type="NCBI Taxonomy" id="428125"/>
    <lineage>
        <taxon>Bacteria</taxon>
        <taxon>Bacillati</taxon>
        <taxon>Bacillota</taxon>
        <taxon>Clostridia</taxon>
        <taxon>Eubacteriales</taxon>
        <taxon>Oscillospiraceae</taxon>
        <taxon>Oscillospiraceae incertae sedis</taxon>
    </lineage>
</organism>